<organism evidence="1 2">
    <name type="scientific">Ectopseudomonas composti</name>
    <dbReference type="NCBI Taxonomy" id="658457"/>
    <lineage>
        <taxon>Bacteria</taxon>
        <taxon>Pseudomonadati</taxon>
        <taxon>Pseudomonadota</taxon>
        <taxon>Gammaproteobacteria</taxon>
        <taxon>Pseudomonadales</taxon>
        <taxon>Pseudomonadaceae</taxon>
        <taxon>Ectopseudomonas</taxon>
    </lineage>
</organism>
<name>A0A1I5L7J2_9GAMM</name>
<reference evidence="1 2" key="1">
    <citation type="submission" date="2016-10" db="EMBL/GenBank/DDBJ databases">
        <authorList>
            <person name="de Groot N.N."/>
        </authorList>
    </citation>
    <scope>NUCLEOTIDE SEQUENCE [LARGE SCALE GENOMIC DNA]</scope>
    <source>
        <strain evidence="1 2">CCUG 59231</strain>
    </source>
</reference>
<evidence type="ECO:0000313" key="1">
    <source>
        <dbReference type="EMBL" id="SFO93250.1"/>
    </source>
</evidence>
<dbReference type="Proteomes" id="UP000182400">
    <property type="component" value="Unassembled WGS sequence"/>
</dbReference>
<evidence type="ECO:0000313" key="2">
    <source>
        <dbReference type="Proteomes" id="UP000182400"/>
    </source>
</evidence>
<proteinExistence type="predicted"/>
<dbReference type="EMBL" id="FOWP01000003">
    <property type="protein sequence ID" value="SFO93250.1"/>
    <property type="molecule type" value="Genomic_DNA"/>
</dbReference>
<dbReference type="AlphaFoldDB" id="A0A1I5L7J2"/>
<protein>
    <submittedName>
        <fullName evidence="1">Uncharacterized protein</fullName>
    </submittedName>
</protein>
<gene>
    <name evidence="1" type="ORF">SAMN05216601_103396</name>
</gene>
<sequence length="33" mass="3762">MTQQIQDALDLLSRHVGNARRQIEVLRTASNAR</sequence>
<accession>A0A1I5L7J2</accession>